<protein>
    <submittedName>
        <fullName evidence="2">Uncharacterized protein</fullName>
    </submittedName>
</protein>
<dbReference type="PROSITE" id="PS51257">
    <property type="entry name" value="PROKAR_LIPOPROTEIN"/>
    <property type="match status" value="1"/>
</dbReference>
<keyword evidence="1" id="KW-0472">Membrane</keyword>
<organism evidence="2 3">
    <name type="scientific">Thermoflavimicrobium daqui</name>
    <dbReference type="NCBI Taxonomy" id="2137476"/>
    <lineage>
        <taxon>Bacteria</taxon>
        <taxon>Bacillati</taxon>
        <taxon>Bacillota</taxon>
        <taxon>Bacilli</taxon>
        <taxon>Bacillales</taxon>
        <taxon>Thermoactinomycetaceae</taxon>
        <taxon>Thermoflavimicrobium</taxon>
    </lineage>
</organism>
<dbReference type="RefSeq" id="WP_113659012.1">
    <property type="nucleotide sequence ID" value="NZ_KZ845667.1"/>
</dbReference>
<gene>
    <name evidence="2" type="ORF">DL897_09955</name>
</gene>
<keyword evidence="3" id="KW-1185">Reference proteome</keyword>
<keyword evidence="1" id="KW-1133">Transmembrane helix</keyword>
<evidence type="ECO:0000313" key="2">
    <source>
        <dbReference type="EMBL" id="RAL24020.1"/>
    </source>
</evidence>
<name>A0A364K3S0_9BACL</name>
<sequence length="71" mass="8007">MKIWATVILCISIACLVMGKVELGNRDGNHEDKIIEDKRSQLEKEKKAKLGMMLFGTGIVLFIFALFIYSS</sequence>
<comment type="caution">
    <text evidence="2">The sequence shown here is derived from an EMBL/GenBank/DDBJ whole genome shotgun (WGS) entry which is preliminary data.</text>
</comment>
<dbReference type="AlphaFoldDB" id="A0A364K3S0"/>
<proteinExistence type="predicted"/>
<accession>A0A364K3S0</accession>
<dbReference type="EMBL" id="QJKK01000005">
    <property type="protein sequence ID" value="RAL24020.1"/>
    <property type="molecule type" value="Genomic_DNA"/>
</dbReference>
<dbReference type="Proteomes" id="UP000251213">
    <property type="component" value="Unassembled WGS sequence"/>
</dbReference>
<evidence type="ECO:0000256" key="1">
    <source>
        <dbReference type="SAM" id="Phobius"/>
    </source>
</evidence>
<evidence type="ECO:0000313" key="3">
    <source>
        <dbReference type="Proteomes" id="UP000251213"/>
    </source>
</evidence>
<keyword evidence="1" id="KW-0812">Transmembrane</keyword>
<reference evidence="2 3" key="2">
    <citation type="submission" date="2018-06" db="EMBL/GenBank/DDBJ databases">
        <authorList>
            <person name="Zhirakovskaya E."/>
        </authorList>
    </citation>
    <scope>NUCLEOTIDE SEQUENCE [LARGE SCALE GENOMIC DNA]</scope>
    <source>
        <strain evidence="2 3">FBKL4.011</strain>
    </source>
</reference>
<feature type="transmembrane region" description="Helical" evidence="1">
    <location>
        <begin position="50"/>
        <end position="69"/>
    </location>
</feature>
<reference evidence="2 3" key="1">
    <citation type="submission" date="2018-06" db="EMBL/GenBank/DDBJ databases">
        <title>Thermoflavimicrobium daqus sp. nov., a thermophilic microbe isolated from Moutai-flavour Daqu.</title>
        <authorList>
            <person name="Wang X."/>
            <person name="Zhou H."/>
        </authorList>
    </citation>
    <scope>NUCLEOTIDE SEQUENCE [LARGE SCALE GENOMIC DNA]</scope>
    <source>
        <strain evidence="2 3">FBKL4.011</strain>
    </source>
</reference>